<dbReference type="InterPro" id="IPR035906">
    <property type="entry name" value="MetI-like_sf"/>
</dbReference>
<dbReference type="PANTHER" id="PTHR43005">
    <property type="entry name" value="BLR7065 PROTEIN"/>
    <property type="match status" value="1"/>
</dbReference>
<name>A0ABS0C239_9NOCA</name>
<keyword evidence="3" id="KW-1003">Cell membrane</keyword>
<feature type="transmembrane region" description="Helical" evidence="7">
    <location>
        <begin position="258"/>
        <end position="276"/>
    </location>
</feature>
<evidence type="ECO:0000313" key="10">
    <source>
        <dbReference type="EMBL" id="MBF6223518.1"/>
    </source>
</evidence>
<evidence type="ECO:0000256" key="7">
    <source>
        <dbReference type="RuleBase" id="RU363032"/>
    </source>
</evidence>
<gene>
    <name evidence="10" type="ORF">IU470_00035</name>
</gene>
<comment type="similarity">
    <text evidence="7">Belongs to the binding-protein-dependent transport system permease family.</text>
</comment>
<comment type="caution">
    <text evidence="10">The sequence shown here is derived from an EMBL/GenBank/DDBJ whole genome shotgun (WGS) entry which is preliminary data.</text>
</comment>
<dbReference type="EMBL" id="JADLRE010000001">
    <property type="protein sequence ID" value="MBF6223518.1"/>
    <property type="molecule type" value="Genomic_DNA"/>
</dbReference>
<feature type="transmembrane region" description="Helical" evidence="7">
    <location>
        <begin position="164"/>
        <end position="185"/>
    </location>
</feature>
<feature type="transmembrane region" description="Helical" evidence="7">
    <location>
        <begin position="316"/>
        <end position="335"/>
    </location>
</feature>
<reference evidence="10 11" key="1">
    <citation type="submission" date="2020-10" db="EMBL/GenBank/DDBJ databases">
        <title>Identification of Nocardia species via Next-generation sequencing and recognition of intraspecies genetic diversity.</title>
        <authorList>
            <person name="Li P."/>
            <person name="Li P."/>
            <person name="Lu B."/>
        </authorList>
    </citation>
    <scope>NUCLEOTIDE SEQUENCE [LARGE SCALE GENOMIC DNA]</scope>
    <source>
        <strain evidence="10 11">N-11</strain>
    </source>
</reference>
<feature type="transmembrane region" description="Helical" evidence="7">
    <location>
        <begin position="127"/>
        <end position="152"/>
    </location>
</feature>
<keyword evidence="2 7" id="KW-0813">Transport</keyword>
<dbReference type="Pfam" id="PF00528">
    <property type="entry name" value="BPD_transp_1"/>
    <property type="match status" value="1"/>
</dbReference>
<feature type="transmembrane region" description="Helical" evidence="7">
    <location>
        <begin position="49"/>
        <end position="69"/>
    </location>
</feature>
<accession>A0ABS0C239</accession>
<feature type="domain" description="ABC transmembrane type-1" evidence="9">
    <location>
        <begin position="131"/>
        <end position="334"/>
    </location>
</feature>
<organism evidence="10 11">
    <name type="scientific">Nocardia abscessus</name>
    <dbReference type="NCBI Taxonomy" id="120957"/>
    <lineage>
        <taxon>Bacteria</taxon>
        <taxon>Bacillati</taxon>
        <taxon>Actinomycetota</taxon>
        <taxon>Actinomycetes</taxon>
        <taxon>Mycobacteriales</taxon>
        <taxon>Nocardiaceae</taxon>
        <taxon>Nocardia</taxon>
    </lineage>
</organism>
<evidence type="ECO:0000256" key="1">
    <source>
        <dbReference type="ARBA" id="ARBA00004651"/>
    </source>
</evidence>
<evidence type="ECO:0000256" key="5">
    <source>
        <dbReference type="ARBA" id="ARBA00022989"/>
    </source>
</evidence>
<dbReference type="Gene3D" id="1.10.3720.10">
    <property type="entry name" value="MetI-like"/>
    <property type="match status" value="1"/>
</dbReference>
<keyword evidence="4 7" id="KW-0812">Transmembrane</keyword>
<dbReference type="CDD" id="cd06261">
    <property type="entry name" value="TM_PBP2"/>
    <property type="match status" value="1"/>
</dbReference>
<evidence type="ECO:0000313" key="11">
    <source>
        <dbReference type="Proteomes" id="UP000807309"/>
    </source>
</evidence>
<comment type="subcellular location">
    <subcellularLocation>
        <location evidence="1 7">Cell membrane</location>
        <topology evidence="1 7">Multi-pass membrane protein</topology>
    </subcellularLocation>
</comment>
<evidence type="ECO:0000256" key="3">
    <source>
        <dbReference type="ARBA" id="ARBA00022475"/>
    </source>
</evidence>
<feature type="region of interest" description="Disordered" evidence="8">
    <location>
        <begin position="1"/>
        <end position="27"/>
    </location>
</feature>
<dbReference type="SUPFAM" id="SSF161098">
    <property type="entry name" value="MetI-like"/>
    <property type="match status" value="1"/>
</dbReference>
<evidence type="ECO:0000259" key="9">
    <source>
        <dbReference type="PROSITE" id="PS50928"/>
    </source>
</evidence>
<dbReference type="Proteomes" id="UP000807309">
    <property type="component" value="Unassembled WGS sequence"/>
</dbReference>
<evidence type="ECO:0000256" key="6">
    <source>
        <dbReference type="ARBA" id="ARBA00023136"/>
    </source>
</evidence>
<dbReference type="PANTHER" id="PTHR43005:SF2">
    <property type="entry name" value="INTEGRAL MEMBRANE SUGAR TRANSPORT PROTEIN"/>
    <property type="match status" value="1"/>
</dbReference>
<proteinExistence type="inferred from homology"/>
<evidence type="ECO:0000256" key="4">
    <source>
        <dbReference type="ARBA" id="ARBA00022692"/>
    </source>
</evidence>
<dbReference type="PROSITE" id="PS50928">
    <property type="entry name" value="ABC_TM1"/>
    <property type="match status" value="1"/>
</dbReference>
<keyword evidence="5 7" id="KW-1133">Transmembrane helix</keyword>
<evidence type="ECO:0000256" key="2">
    <source>
        <dbReference type="ARBA" id="ARBA00022448"/>
    </source>
</evidence>
<dbReference type="InterPro" id="IPR000515">
    <property type="entry name" value="MetI-like"/>
</dbReference>
<evidence type="ECO:0000256" key="8">
    <source>
        <dbReference type="SAM" id="MobiDB-lite"/>
    </source>
</evidence>
<keyword evidence="6 7" id="KW-0472">Membrane</keyword>
<sequence length="353" mass="38409">MDPTNPQERETVSDPSGTATSVPKDDEVVPAQRGFAARLALDLRRSGKAWVFVTPVLIALAVVIGYPVFRALWMSFQKDPGLDPATGMFVEGGSAGFSNYTHWLLQQCQVVTGETVPCPTGNLGSQFWMAIGVTLFFTVVTVALEATLGLGMAMVMGKTFRGRALLRAAVLIPWAIPTAVTARLWEFMFQYDGVVNRVLGTHILWTSDAWPARFAVIAADVWKTTPFMALLLLAGLQVIPADVYEAARVDGASAWQRFTQITLPLLKPALLVAVLFRTMDALRMYDLPAIMTLGNPSTRTVSILVVDQVRQGPNSAAALSTITFLLIFAVAFVLVKILGANAVRTQEEQREAH</sequence>
<protein>
    <submittedName>
        <fullName evidence="10">Sugar ABC transporter permease</fullName>
    </submittedName>
</protein>
<keyword evidence="11" id="KW-1185">Reference proteome</keyword>